<keyword evidence="5" id="KW-0255">Endonuclease</keyword>
<dbReference type="REBASE" id="858485">
    <property type="entry name" value="S.Fsp6ORF12090P"/>
</dbReference>
<dbReference type="InterPro" id="IPR000055">
    <property type="entry name" value="Restrct_endonuc_typeI_TRD"/>
</dbReference>
<dbReference type="InterPro" id="IPR052021">
    <property type="entry name" value="Type-I_RS_S_subunit"/>
</dbReference>
<protein>
    <submittedName>
        <fullName evidence="5">Restriction endonuclease subunit S</fullName>
        <ecNumber evidence="5">3.1.21.-</ecNumber>
    </submittedName>
</protein>
<evidence type="ECO:0000259" key="4">
    <source>
        <dbReference type="Pfam" id="PF01420"/>
    </source>
</evidence>
<comment type="similarity">
    <text evidence="1">Belongs to the type-I restriction system S methylase family.</text>
</comment>
<dbReference type="SUPFAM" id="SSF116734">
    <property type="entry name" value="DNA methylase specificity domain"/>
    <property type="match status" value="2"/>
</dbReference>
<dbReference type="Gene3D" id="1.10.287.1120">
    <property type="entry name" value="Bipartite methylase S protein"/>
    <property type="match status" value="1"/>
</dbReference>
<dbReference type="GO" id="GO:0016787">
    <property type="term" value="F:hydrolase activity"/>
    <property type="evidence" value="ECO:0007669"/>
    <property type="project" value="UniProtKB-KW"/>
</dbReference>
<dbReference type="RefSeq" id="WP_369769393.1">
    <property type="nucleotide sequence ID" value="NZ_CP165626.1"/>
</dbReference>
<dbReference type="CDD" id="cd17260">
    <property type="entry name" value="RMtype1_S_EcoEI-TRD1-CR1_like"/>
    <property type="match status" value="1"/>
</dbReference>
<feature type="domain" description="Type I restriction modification DNA specificity" evidence="4">
    <location>
        <begin position="208"/>
        <end position="362"/>
    </location>
</feature>
<dbReference type="AlphaFoldDB" id="A0AB39W9A3"/>
<accession>A0AB39W9A3</accession>
<dbReference type="InterPro" id="IPR044946">
    <property type="entry name" value="Restrct_endonuc_typeI_TRD_sf"/>
</dbReference>
<keyword evidence="3" id="KW-0238">DNA-binding</keyword>
<keyword evidence="2" id="KW-0680">Restriction system</keyword>
<sequence>MPNNWKTYKLSDFIDINPLVKLKSHESYSFVEMKDLDANNRTVSPSDFKPLKGGARFQNNDTLFARITPCLQNGKICRVKGLKENVGFGSTEFLVFRGEKGVSDTDFVYYLSREPFFRQFAENNMIGTSGRQRVAKQAFQNLELELPPLQEQQSIASILSAIDDKIENNLAINKTLEEMAMALYKHWFVDFGPFQDGEFVESELGMIPKDWEVLRLQDVSSLTAGGDKPKKYSNQKTENCSVPIYSNGITNEGLFGFTDISKIKEESITVSARGTIGYVCLRTQPYVPIVRLIAVVPNKKLISCKYLFFWLLNQNISGNGTTQQQLTVPDFKSTKVLIPQIKLINDFTEIVNPYYEKINSNKIENQTLTKLRDTLLPKLISGEVRLKEFQEQFATN</sequence>
<dbReference type="Gene3D" id="3.90.220.20">
    <property type="entry name" value="DNA methylase specificity domains"/>
    <property type="match status" value="2"/>
</dbReference>
<keyword evidence="5" id="KW-0540">Nuclease</keyword>
<organism evidence="5">
    <name type="scientific">Flavobacterium sp. WC2416</name>
    <dbReference type="NCBI Taxonomy" id="3234141"/>
    <lineage>
        <taxon>Bacteria</taxon>
        <taxon>Pseudomonadati</taxon>
        <taxon>Bacteroidota</taxon>
        <taxon>Flavobacteriia</taxon>
        <taxon>Flavobacteriales</taxon>
        <taxon>Flavobacteriaceae</taxon>
        <taxon>Flavobacterium</taxon>
    </lineage>
</organism>
<dbReference type="PANTHER" id="PTHR30408">
    <property type="entry name" value="TYPE-1 RESTRICTION ENZYME ECOKI SPECIFICITY PROTEIN"/>
    <property type="match status" value="1"/>
</dbReference>
<name>A0AB39W9A3_9FLAO</name>
<gene>
    <name evidence="5" type="ORF">AB3G39_12100</name>
</gene>
<evidence type="ECO:0000256" key="1">
    <source>
        <dbReference type="ARBA" id="ARBA00010923"/>
    </source>
</evidence>
<dbReference type="Pfam" id="PF01420">
    <property type="entry name" value="Methylase_S"/>
    <property type="match status" value="2"/>
</dbReference>
<evidence type="ECO:0000256" key="2">
    <source>
        <dbReference type="ARBA" id="ARBA00022747"/>
    </source>
</evidence>
<dbReference type="GO" id="GO:0004519">
    <property type="term" value="F:endonuclease activity"/>
    <property type="evidence" value="ECO:0007669"/>
    <property type="project" value="UniProtKB-KW"/>
</dbReference>
<dbReference type="PANTHER" id="PTHR30408:SF13">
    <property type="entry name" value="TYPE I RESTRICTION ENZYME HINDI SPECIFICITY SUBUNIT"/>
    <property type="match status" value="1"/>
</dbReference>
<dbReference type="GO" id="GO:0003677">
    <property type="term" value="F:DNA binding"/>
    <property type="evidence" value="ECO:0007669"/>
    <property type="project" value="UniProtKB-KW"/>
</dbReference>
<evidence type="ECO:0000313" key="5">
    <source>
        <dbReference type="EMBL" id="XDU97911.1"/>
    </source>
</evidence>
<dbReference type="GO" id="GO:0009307">
    <property type="term" value="P:DNA restriction-modification system"/>
    <property type="evidence" value="ECO:0007669"/>
    <property type="project" value="UniProtKB-KW"/>
</dbReference>
<keyword evidence="5" id="KW-0378">Hydrolase</keyword>
<dbReference type="EMBL" id="CP165626">
    <property type="protein sequence ID" value="XDU97911.1"/>
    <property type="molecule type" value="Genomic_DNA"/>
</dbReference>
<reference evidence="5" key="1">
    <citation type="submission" date="2024-07" db="EMBL/GenBank/DDBJ databases">
        <authorList>
            <person name="Biller S.J."/>
        </authorList>
    </citation>
    <scope>NUCLEOTIDE SEQUENCE</scope>
    <source>
        <strain evidence="5">WC2416</strain>
    </source>
</reference>
<evidence type="ECO:0000256" key="3">
    <source>
        <dbReference type="ARBA" id="ARBA00023125"/>
    </source>
</evidence>
<feature type="domain" description="Type I restriction modification DNA specificity" evidence="4">
    <location>
        <begin position="2"/>
        <end position="177"/>
    </location>
</feature>
<dbReference type="EC" id="3.1.21.-" evidence="5"/>
<proteinExistence type="inferred from homology"/>